<gene>
    <name evidence="2" type="ORF">ACFFGV_05515</name>
</gene>
<sequence length="113" mass="13075">MKLHITEEAKDQMRRLQPEGKTSLRLFYDIDGCGCGVNGMPIIYFTNEAQTKYDEQVENEDYLIFIDNQQKTFFEPEMTLAWNGKLFQLKSRKGLLNPSISSRVLKTGGMMNE</sequence>
<dbReference type="SUPFAM" id="SSF89360">
    <property type="entry name" value="HesB-like domain"/>
    <property type="match status" value="1"/>
</dbReference>
<dbReference type="RefSeq" id="WP_377345586.1">
    <property type="nucleotide sequence ID" value="NZ_JBHLTP010000003.1"/>
</dbReference>
<protein>
    <submittedName>
        <fullName evidence="2">Iron-sulfur cluster biosynthesis family protein</fullName>
    </submittedName>
</protein>
<dbReference type="Gene3D" id="2.60.300.12">
    <property type="entry name" value="HesB-like domain"/>
    <property type="match status" value="1"/>
</dbReference>
<proteinExistence type="predicted"/>
<organism evidence="2 3">
    <name type="scientific">Pontibacillus salicampi</name>
    <dbReference type="NCBI Taxonomy" id="1449801"/>
    <lineage>
        <taxon>Bacteria</taxon>
        <taxon>Bacillati</taxon>
        <taxon>Bacillota</taxon>
        <taxon>Bacilli</taxon>
        <taxon>Bacillales</taxon>
        <taxon>Bacillaceae</taxon>
        <taxon>Pontibacillus</taxon>
    </lineage>
</organism>
<comment type="caution">
    <text evidence="2">The sequence shown here is derived from an EMBL/GenBank/DDBJ whole genome shotgun (WGS) entry which is preliminary data.</text>
</comment>
<dbReference type="Pfam" id="PF01521">
    <property type="entry name" value="Fe-S_biosyn"/>
    <property type="match status" value="1"/>
</dbReference>
<evidence type="ECO:0000313" key="3">
    <source>
        <dbReference type="Proteomes" id="UP001589836"/>
    </source>
</evidence>
<accession>A0ABV6LL64</accession>
<evidence type="ECO:0000313" key="2">
    <source>
        <dbReference type="EMBL" id="MFC0523052.1"/>
    </source>
</evidence>
<name>A0ABV6LL64_9BACI</name>
<dbReference type="InterPro" id="IPR035903">
    <property type="entry name" value="HesB-like_dom_sf"/>
</dbReference>
<dbReference type="Proteomes" id="UP001589836">
    <property type="component" value="Unassembled WGS sequence"/>
</dbReference>
<dbReference type="EMBL" id="JBHLTP010000003">
    <property type="protein sequence ID" value="MFC0523052.1"/>
    <property type="molecule type" value="Genomic_DNA"/>
</dbReference>
<keyword evidence="3" id="KW-1185">Reference proteome</keyword>
<reference evidence="2 3" key="1">
    <citation type="submission" date="2024-09" db="EMBL/GenBank/DDBJ databases">
        <authorList>
            <person name="Sun Q."/>
            <person name="Mori K."/>
        </authorList>
    </citation>
    <scope>NUCLEOTIDE SEQUENCE [LARGE SCALE GENOMIC DNA]</scope>
    <source>
        <strain evidence="2 3">NCAIM B.02529</strain>
    </source>
</reference>
<evidence type="ECO:0000259" key="1">
    <source>
        <dbReference type="Pfam" id="PF01521"/>
    </source>
</evidence>
<dbReference type="InterPro" id="IPR000361">
    <property type="entry name" value="ATAP_core_dom"/>
</dbReference>
<feature type="domain" description="Core" evidence="1">
    <location>
        <begin position="1"/>
        <end position="100"/>
    </location>
</feature>